<comment type="caution">
    <text evidence="2">The sequence shown here is derived from an EMBL/GenBank/DDBJ whole genome shotgun (WGS) entry which is preliminary data.</text>
</comment>
<evidence type="ECO:0000313" key="2">
    <source>
        <dbReference type="EMBL" id="GIZ04573.1"/>
    </source>
</evidence>
<sequence length="101" mass="12126">MHGRRLVSEQLPSIAMRSFLCDKFRFFSWRHETFGRERRRKRSPLRHFPFFIYLFVSLFFSKKTPWHSANIPLIILRTSSPLCLNAEDQEGKIVLFGNHSR</sequence>
<protein>
    <submittedName>
        <fullName evidence="2">Uncharacterized protein</fullName>
    </submittedName>
</protein>
<keyword evidence="1" id="KW-0812">Transmembrane</keyword>
<feature type="transmembrane region" description="Helical" evidence="1">
    <location>
        <begin position="45"/>
        <end position="61"/>
    </location>
</feature>
<gene>
    <name evidence="2" type="ORF">CEXT_807921</name>
</gene>
<dbReference type="EMBL" id="BPLR01019105">
    <property type="protein sequence ID" value="GIZ04573.1"/>
    <property type="molecule type" value="Genomic_DNA"/>
</dbReference>
<name>A0AAV4YB81_CAEEX</name>
<keyword evidence="1" id="KW-0472">Membrane</keyword>
<evidence type="ECO:0000313" key="3">
    <source>
        <dbReference type="Proteomes" id="UP001054945"/>
    </source>
</evidence>
<proteinExistence type="predicted"/>
<keyword evidence="1" id="KW-1133">Transmembrane helix</keyword>
<dbReference type="AlphaFoldDB" id="A0AAV4YB81"/>
<accession>A0AAV4YB81</accession>
<evidence type="ECO:0000256" key="1">
    <source>
        <dbReference type="SAM" id="Phobius"/>
    </source>
</evidence>
<dbReference type="Proteomes" id="UP001054945">
    <property type="component" value="Unassembled WGS sequence"/>
</dbReference>
<keyword evidence="3" id="KW-1185">Reference proteome</keyword>
<organism evidence="2 3">
    <name type="scientific">Caerostris extrusa</name>
    <name type="common">Bark spider</name>
    <name type="synonym">Caerostris bankana</name>
    <dbReference type="NCBI Taxonomy" id="172846"/>
    <lineage>
        <taxon>Eukaryota</taxon>
        <taxon>Metazoa</taxon>
        <taxon>Ecdysozoa</taxon>
        <taxon>Arthropoda</taxon>
        <taxon>Chelicerata</taxon>
        <taxon>Arachnida</taxon>
        <taxon>Araneae</taxon>
        <taxon>Araneomorphae</taxon>
        <taxon>Entelegynae</taxon>
        <taxon>Araneoidea</taxon>
        <taxon>Araneidae</taxon>
        <taxon>Caerostris</taxon>
    </lineage>
</organism>
<reference evidence="2 3" key="1">
    <citation type="submission" date="2021-06" db="EMBL/GenBank/DDBJ databases">
        <title>Caerostris extrusa draft genome.</title>
        <authorList>
            <person name="Kono N."/>
            <person name="Arakawa K."/>
        </authorList>
    </citation>
    <scope>NUCLEOTIDE SEQUENCE [LARGE SCALE GENOMIC DNA]</scope>
</reference>